<evidence type="ECO:0000313" key="1">
    <source>
        <dbReference type="EMBL" id="WMV42960.1"/>
    </source>
</evidence>
<dbReference type="EMBL" id="CP133619">
    <property type="protein sequence ID" value="WMV42960.1"/>
    <property type="molecule type" value="Genomic_DNA"/>
</dbReference>
<dbReference type="AlphaFoldDB" id="A0AAF0UBV5"/>
<protein>
    <submittedName>
        <fullName evidence="1">Uncharacterized protein</fullName>
    </submittedName>
</protein>
<sequence>MTIVYHLGKAKCDNRYLRFEGWCVWVVYFCYMWESVFSL</sequence>
<gene>
    <name evidence="1" type="ORF">MTR67_036345</name>
</gene>
<evidence type="ECO:0000313" key="2">
    <source>
        <dbReference type="Proteomes" id="UP001234989"/>
    </source>
</evidence>
<accession>A0AAF0UBV5</accession>
<dbReference type="Proteomes" id="UP001234989">
    <property type="component" value="Chromosome 8"/>
</dbReference>
<organism evidence="1 2">
    <name type="scientific">Solanum verrucosum</name>
    <dbReference type="NCBI Taxonomy" id="315347"/>
    <lineage>
        <taxon>Eukaryota</taxon>
        <taxon>Viridiplantae</taxon>
        <taxon>Streptophyta</taxon>
        <taxon>Embryophyta</taxon>
        <taxon>Tracheophyta</taxon>
        <taxon>Spermatophyta</taxon>
        <taxon>Magnoliopsida</taxon>
        <taxon>eudicotyledons</taxon>
        <taxon>Gunneridae</taxon>
        <taxon>Pentapetalae</taxon>
        <taxon>asterids</taxon>
        <taxon>lamiids</taxon>
        <taxon>Solanales</taxon>
        <taxon>Solanaceae</taxon>
        <taxon>Solanoideae</taxon>
        <taxon>Solaneae</taxon>
        <taxon>Solanum</taxon>
    </lineage>
</organism>
<name>A0AAF0UBV5_SOLVR</name>
<keyword evidence="2" id="KW-1185">Reference proteome</keyword>
<reference evidence="1" key="1">
    <citation type="submission" date="2023-08" db="EMBL/GenBank/DDBJ databases">
        <title>A de novo genome assembly of Solanum verrucosum Schlechtendal, a Mexican diploid species geographically isolated from the other diploid A-genome species in potato relatives.</title>
        <authorList>
            <person name="Hosaka K."/>
        </authorList>
    </citation>
    <scope>NUCLEOTIDE SEQUENCE</scope>
    <source>
        <tissue evidence="1">Young leaves</tissue>
    </source>
</reference>
<proteinExistence type="predicted"/>